<dbReference type="AlphaFoldDB" id="J3MKD7"/>
<name>J3MKD7_ORYBR</name>
<dbReference type="Gramene" id="OB07G18690.1">
    <property type="protein sequence ID" value="OB07G18690.1"/>
    <property type="gene ID" value="OB07G18690"/>
</dbReference>
<dbReference type="HOGENOM" id="CLU_2835265_0_0_1"/>
<accession>J3MKD7</accession>
<reference evidence="1" key="1">
    <citation type="journal article" date="2013" name="Nat. Commun.">
        <title>Whole-genome sequencing of Oryza brachyantha reveals mechanisms underlying Oryza genome evolution.</title>
        <authorList>
            <person name="Chen J."/>
            <person name="Huang Q."/>
            <person name="Gao D."/>
            <person name="Wang J."/>
            <person name="Lang Y."/>
            <person name="Liu T."/>
            <person name="Li B."/>
            <person name="Bai Z."/>
            <person name="Luis Goicoechea J."/>
            <person name="Liang C."/>
            <person name="Chen C."/>
            <person name="Zhang W."/>
            <person name="Sun S."/>
            <person name="Liao Y."/>
            <person name="Zhang X."/>
            <person name="Yang L."/>
            <person name="Song C."/>
            <person name="Wang M."/>
            <person name="Shi J."/>
            <person name="Liu G."/>
            <person name="Liu J."/>
            <person name="Zhou H."/>
            <person name="Zhou W."/>
            <person name="Yu Q."/>
            <person name="An N."/>
            <person name="Chen Y."/>
            <person name="Cai Q."/>
            <person name="Wang B."/>
            <person name="Liu B."/>
            <person name="Min J."/>
            <person name="Huang Y."/>
            <person name="Wu H."/>
            <person name="Li Z."/>
            <person name="Zhang Y."/>
            <person name="Yin Y."/>
            <person name="Song W."/>
            <person name="Jiang J."/>
            <person name="Jackson S.A."/>
            <person name="Wing R.A."/>
            <person name="Wang J."/>
            <person name="Chen M."/>
        </authorList>
    </citation>
    <scope>NUCLEOTIDE SEQUENCE [LARGE SCALE GENOMIC DNA]</scope>
    <source>
        <strain evidence="1">cv. IRGC 101232</strain>
    </source>
</reference>
<dbReference type="EnsemblPlants" id="OB07G18690.1">
    <property type="protein sequence ID" value="OB07G18690.1"/>
    <property type="gene ID" value="OB07G18690"/>
</dbReference>
<organism evidence="1">
    <name type="scientific">Oryza brachyantha</name>
    <name type="common">malo sina</name>
    <dbReference type="NCBI Taxonomy" id="4533"/>
    <lineage>
        <taxon>Eukaryota</taxon>
        <taxon>Viridiplantae</taxon>
        <taxon>Streptophyta</taxon>
        <taxon>Embryophyta</taxon>
        <taxon>Tracheophyta</taxon>
        <taxon>Spermatophyta</taxon>
        <taxon>Magnoliopsida</taxon>
        <taxon>Liliopsida</taxon>
        <taxon>Poales</taxon>
        <taxon>Poaceae</taxon>
        <taxon>BOP clade</taxon>
        <taxon>Oryzoideae</taxon>
        <taxon>Oryzeae</taxon>
        <taxon>Oryzinae</taxon>
        <taxon>Oryza</taxon>
    </lineage>
</organism>
<protein>
    <submittedName>
        <fullName evidence="1">Uncharacterized protein</fullName>
    </submittedName>
</protein>
<dbReference type="Proteomes" id="UP000006038">
    <property type="component" value="Chromosome 7"/>
</dbReference>
<reference evidence="1" key="2">
    <citation type="submission" date="2013-04" db="UniProtKB">
        <authorList>
            <consortium name="EnsemblPlants"/>
        </authorList>
    </citation>
    <scope>IDENTIFICATION</scope>
</reference>
<keyword evidence="2" id="KW-1185">Reference proteome</keyword>
<evidence type="ECO:0000313" key="2">
    <source>
        <dbReference type="Proteomes" id="UP000006038"/>
    </source>
</evidence>
<evidence type="ECO:0000313" key="1">
    <source>
        <dbReference type="EnsemblPlants" id="OB07G18690.1"/>
    </source>
</evidence>
<sequence>MLTFYRRNKKTASMIIANLNTLFLGRHHCQLKQCLKTNGNCQFESLFFSFLVSNKVDGEQTKKTNS</sequence>
<proteinExistence type="predicted"/>